<keyword evidence="2" id="KW-0472">Membrane</keyword>
<accession>A0AAN7C489</accession>
<reference evidence="4" key="2">
    <citation type="submission" date="2023-05" db="EMBL/GenBank/DDBJ databases">
        <authorList>
            <consortium name="Lawrence Berkeley National Laboratory"/>
            <person name="Steindorff A."/>
            <person name="Hensen N."/>
            <person name="Bonometti L."/>
            <person name="Westerberg I."/>
            <person name="Brannstrom I.O."/>
            <person name="Guillou S."/>
            <person name="Cros-Aarteil S."/>
            <person name="Calhoun S."/>
            <person name="Haridas S."/>
            <person name="Kuo A."/>
            <person name="Mondo S."/>
            <person name="Pangilinan J."/>
            <person name="Riley R."/>
            <person name="Labutti K."/>
            <person name="Andreopoulos B."/>
            <person name="Lipzen A."/>
            <person name="Chen C."/>
            <person name="Yanf M."/>
            <person name="Daum C."/>
            <person name="Ng V."/>
            <person name="Clum A."/>
            <person name="Ohm R."/>
            <person name="Martin F."/>
            <person name="Silar P."/>
            <person name="Natvig D."/>
            <person name="Lalanne C."/>
            <person name="Gautier V."/>
            <person name="Ament-Velasquez S.L."/>
            <person name="Kruys A."/>
            <person name="Hutchinson M.I."/>
            <person name="Powell A.J."/>
            <person name="Barry K."/>
            <person name="Miller A.N."/>
            <person name="Grigoriev I.V."/>
            <person name="Debuchy R."/>
            <person name="Gladieux P."/>
            <person name="Thoren M.H."/>
            <person name="Johannesson H."/>
        </authorList>
    </citation>
    <scope>NUCLEOTIDE SEQUENCE</scope>
    <source>
        <strain evidence="4">CBS 532.94</strain>
    </source>
</reference>
<evidence type="ECO:0000313" key="4">
    <source>
        <dbReference type="EMBL" id="KAK4235104.1"/>
    </source>
</evidence>
<organism evidence="4 5">
    <name type="scientific">Achaetomium macrosporum</name>
    <dbReference type="NCBI Taxonomy" id="79813"/>
    <lineage>
        <taxon>Eukaryota</taxon>
        <taxon>Fungi</taxon>
        <taxon>Dikarya</taxon>
        <taxon>Ascomycota</taxon>
        <taxon>Pezizomycotina</taxon>
        <taxon>Sordariomycetes</taxon>
        <taxon>Sordariomycetidae</taxon>
        <taxon>Sordariales</taxon>
        <taxon>Chaetomiaceae</taxon>
        <taxon>Achaetomium</taxon>
    </lineage>
</organism>
<sequence>MSPFILPVIVLLIGINQPTALALIAQQRPQNKTTLPLNKRQGTVIVTKYSTIFTTGDGSKPRTANSGYECRVDLLNDLWGFCPITVIAATDCGLAGACVDSFDCSKGCGFMEAPLTTFTCSEVTAPFCSTALLTLSNNVGPYSYIACGKSAKTYHYMAFTTEAASSSTAERTSSTIASSSTATASNDLAQGGSDSPTDTENTRPTDSDSNNQSSSSGDSNNNTGAIIGGVVGCLALICICCVATVWVLRRNKKETSTSQPSNSGSRDSSGQDGVKSPPLGYGTELAGYPVAELSARGLAAYESSGWKGGVGCGNGTGQVAMSPVELPVSPRAAGLGLG</sequence>
<dbReference type="EMBL" id="MU860297">
    <property type="protein sequence ID" value="KAK4235104.1"/>
    <property type="molecule type" value="Genomic_DNA"/>
</dbReference>
<feature type="compositionally biased region" description="Polar residues" evidence="1">
    <location>
        <begin position="256"/>
        <end position="271"/>
    </location>
</feature>
<feature type="compositionally biased region" description="Low complexity" evidence="1">
    <location>
        <begin position="207"/>
        <end position="221"/>
    </location>
</feature>
<proteinExistence type="predicted"/>
<feature type="compositionally biased region" description="Polar residues" evidence="1">
    <location>
        <begin position="186"/>
        <end position="199"/>
    </location>
</feature>
<comment type="caution">
    <text evidence="4">The sequence shown here is derived from an EMBL/GenBank/DDBJ whole genome shotgun (WGS) entry which is preliminary data.</text>
</comment>
<keyword evidence="2" id="KW-1133">Transmembrane helix</keyword>
<protein>
    <recommendedName>
        <fullName evidence="6">Mid2 domain-containing protein</fullName>
    </recommendedName>
</protein>
<dbReference type="PANTHER" id="PTHR16861:SF4">
    <property type="entry name" value="SH3 DOMAIN PROTEIN (AFU_ORTHOLOGUE AFUA_1G13610)"/>
    <property type="match status" value="1"/>
</dbReference>
<feature type="transmembrane region" description="Helical" evidence="2">
    <location>
        <begin position="225"/>
        <end position="248"/>
    </location>
</feature>
<dbReference type="Proteomes" id="UP001303760">
    <property type="component" value="Unassembled WGS sequence"/>
</dbReference>
<feature type="compositionally biased region" description="Low complexity" evidence="1">
    <location>
        <begin position="170"/>
        <end position="185"/>
    </location>
</feature>
<dbReference type="PANTHER" id="PTHR16861">
    <property type="entry name" value="GLYCOPROTEIN 38"/>
    <property type="match status" value="1"/>
</dbReference>
<evidence type="ECO:0000256" key="1">
    <source>
        <dbReference type="SAM" id="MobiDB-lite"/>
    </source>
</evidence>
<reference evidence="4" key="1">
    <citation type="journal article" date="2023" name="Mol. Phylogenet. Evol.">
        <title>Genome-scale phylogeny and comparative genomics of the fungal order Sordariales.</title>
        <authorList>
            <person name="Hensen N."/>
            <person name="Bonometti L."/>
            <person name="Westerberg I."/>
            <person name="Brannstrom I.O."/>
            <person name="Guillou S."/>
            <person name="Cros-Aarteil S."/>
            <person name="Calhoun S."/>
            <person name="Haridas S."/>
            <person name="Kuo A."/>
            <person name="Mondo S."/>
            <person name="Pangilinan J."/>
            <person name="Riley R."/>
            <person name="LaButti K."/>
            <person name="Andreopoulos B."/>
            <person name="Lipzen A."/>
            <person name="Chen C."/>
            <person name="Yan M."/>
            <person name="Daum C."/>
            <person name="Ng V."/>
            <person name="Clum A."/>
            <person name="Steindorff A."/>
            <person name="Ohm R.A."/>
            <person name="Martin F."/>
            <person name="Silar P."/>
            <person name="Natvig D.O."/>
            <person name="Lalanne C."/>
            <person name="Gautier V."/>
            <person name="Ament-Velasquez S.L."/>
            <person name="Kruys A."/>
            <person name="Hutchinson M.I."/>
            <person name="Powell A.J."/>
            <person name="Barry K."/>
            <person name="Miller A.N."/>
            <person name="Grigoriev I.V."/>
            <person name="Debuchy R."/>
            <person name="Gladieux P."/>
            <person name="Hiltunen Thoren M."/>
            <person name="Johannesson H."/>
        </authorList>
    </citation>
    <scope>NUCLEOTIDE SEQUENCE</scope>
    <source>
        <strain evidence="4">CBS 532.94</strain>
    </source>
</reference>
<keyword evidence="5" id="KW-1185">Reference proteome</keyword>
<feature type="region of interest" description="Disordered" evidence="1">
    <location>
        <begin position="252"/>
        <end position="281"/>
    </location>
</feature>
<name>A0AAN7C489_9PEZI</name>
<gene>
    <name evidence="4" type="ORF">C8A03DRAFT_18102</name>
</gene>
<keyword evidence="2" id="KW-0812">Transmembrane</keyword>
<keyword evidence="3" id="KW-0732">Signal</keyword>
<feature type="chain" id="PRO_5043050090" description="Mid2 domain-containing protein" evidence="3">
    <location>
        <begin position="23"/>
        <end position="338"/>
    </location>
</feature>
<evidence type="ECO:0000256" key="2">
    <source>
        <dbReference type="SAM" id="Phobius"/>
    </source>
</evidence>
<dbReference type="AlphaFoldDB" id="A0AAN7C489"/>
<feature type="signal peptide" evidence="3">
    <location>
        <begin position="1"/>
        <end position="22"/>
    </location>
</feature>
<feature type="region of interest" description="Disordered" evidence="1">
    <location>
        <begin position="170"/>
        <end position="221"/>
    </location>
</feature>
<evidence type="ECO:0008006" key="6">
    <source>
        <dbReference type="Google" id="ProtNLM"/>
    </source>
</evidence>
<evidence type="ECO:0000313" key="5">
    <source>
        <dbReference type="Proteomes" id="UP001303760"/>
    </source>
</evidence>
<evidence type="ECO:0000256" key="3">
    <source>
        <dbReference type="SAM" id="SignalP"/>
    </source>
</evidence>